<proteinExistence type="predicted"/>
<evidence type="ECO:0000313" key="5">
    <source>
        <dbReference type="EMBL" id="KGO86179.1"/>
    </source>
</evidence>
<keyword evidence="1 3" id="KW-0732">Signal</keyword>
<dbReference type="GO" id="GO:0005975">
    <property type="term" value="P:carbohydrate metabolic process"/>
    <property type="evidence" value="ECO:0007669"/>
    <property type="project" value="UniProtKB-ARBA"/>
</dbReference>
<evidence type="ECO:0000259" key="4">
    <source>
        <dbReference type="Pfam" id="PF18962"/>
    </source>
</evidence>
<dbReference type="InterPro" id="IPR013320">
    <property type="entry name" value="ConA-like_dom_sf"/>
</dbReference>
<protein>
    <recommendedName>
        <fullName evidence="4">Secretion system C-terminal sorting domain-containing protein</fullName>
    </recommendedName>
</protein>
<name>A0A0A2M1S2_9FLAO</name>
<dbReference type="AlphaFoldDB" id="A0A0A2M1S2"/>
<accession>A0A0A2M1S2</accession>
<dbReference type="InterPro" id="IPR026444">
    <property type="entry name" value="Secre_tail"/>
</dbReference>
<feature type="compositionally biased region" description="Polar residues" evidence="2">
    <location>
        <begin position="55"/>
        <end position="66"/>
    </location>
</feature>
<dbReference type="Pfam" id="PF18962">
    <property type="entry name" value="Por_Secre_tail"/>
    <property type="match status" value="1"/>
</dbReference>
<dbReference type="STRING" id="1121895.GCA_000378485_03370"/>
<dbReference type="NCBIfam" id="TIGR04183">
    <property type="entry name" value="Por_Secre_tail"/>
    <property type="match status" value="1"/>
</dbReference>
<sequence length="314" mass="34096">MKKTLLFASLLFAGHYAASAQQNISFETSEGYTTGALHGQNGWTVEDDEDGGTGPNNIVISTSQHSDGTNSLKFVADEEDNTLLYDVYKFVTPGSTTFSITQDVFIDGIDETDGSDLGFVTVDIQGENTIPNSAFSFEYDGTISVLSNYDAIEDEYDFEQVGTFQDQTWYHIKTTFNLTAGTVKYYLNNQLVYTATLPAGQGVDAIAYKFDDYTTSFYADNIVISTDVAGIDKVDATKFSVFPNPATNSVTIANNGNAIVNGITITDLNGRTVKTFTLTGVVNAQINLSELSAGVYMMNIASDRGTVTKKIFKQ</sequence>
<comment type="caution">
    <text evidence="5">The sequence shown here is derived from an EMBL/GenBank/DDBJ whole genome shotgun (WGS) entry which is preliminary data.</text>
</comment>
<evidence type="ECO:0000256" key="1">
    <source>
        <dbReference type="ARBA" id="ARBA00022729"/>
    </source>
</evidence>
<reference evidence="5 6" key="1">
    <citation type="submission" date="2013-09" db="EMBL/GenBank/DDBJ databases">
        <authorList>
            <person name="Zeng Z."/>
            <person name="Chen C."/>
        </authorList>
    </citation>
    <scope>NUCLEOTIDE SEQUENCE [LARGE SCALE GENOMIC DNA]</scope>
    <source>
        <strain evidence="5 6">WB 3.3-2</strain>
    </source>
</reference>
<evidence type="ECO:0000256" key="3">
    <source>
        <dbReference type="SAM" id="SignalP"/>
    </source>
</evidence>
<evidence type="ECO:0000256" key="2">
    <source>
        <dbReference type="SAM" id="MobiDB-lite"/>
    </source>
</evidence>
<evidence type="ECO:0000313" key="6">
    <source>
        <dbReference type="Proteomes" id="UP000030152"/>
    </source>
</evidence>
<dbReference type="eggNOG" id="COG2374">
    <property type="taxonomic scope" value="Bacteria"/>
</dbReference>
<dbReference type="OrthoDB" id="1288696at2"/>
<feature type="region of interest" description="Disordered" evidence="2">
    <location>
        <begin position="37"/>
        <end position="66"/>
    </location>
</feature>
<dbReference type="Gene3D" id="2.60.120.200">
    <property type="match status" value="1"/>
</dbReference>
<dbReference type="RefSeq" id="WP_020214546.1">
    <property type="nucleotide sequence ID" value="NZ_JRLX01000013.1"/>
</dbReference>
<dbReference type="EMBL" id="JRLX01000013">
    <property type="protein sequence ID" value="KGO86179.1"/>
    <property type="molecule type" value="Genomic_DNA"/>
</dbReference>
<feature type="signal peptide" evidence="3">
    <location>
        <begin position="1"/>
        <end position="20"/>
    </location>
</feature>
<dbReference type="GO" id="GO:0004553">
    <property type="term" value="F:hydrolase activity, hydrolyzing O-glycosyl compounds"/>
    <property type="evidence" value="ECO:0007669"/>
    <property type="project" value="UniProtKB-ARBA"/>
</dbReference>
<keyword evidence="6" id="KW-1185">Reference proteome</keyword>
<feature type="chain" id="PRO_5001991543" description="Secretion system C-terminal sorting domain-containing protein" evidence="3">
    <location>
        <begin position="21"/>
        <end position="314"/>
    </location>
</feature>
<gene>
    <name evidence="5" type="ORF">Q765_12765</name>
</gene>
<dbReference type="SUPFAM" id="SSF49899">
    <property type="entry name" value="Concanavalin A-like lectins/glucanases"/>
    <property type="match status" value="1"/>
</dbReference>
<organism evidence="5 6">
    <name type="scientific">Flavobacterium rivuli WB 3.3-2 = DSM 21788</name>
    <dbReference type="NCBI Taxonomy" id="1121895"/>
    <lineage>
        <taxon>Bacteria</taxon>
        <taxon>Pseudomonadati</taxon>
        <taxon>Bacteroidota</taxon>
        <taxon>Flavobacteriia</taxon>
        <taxon>Flavobacteriales</taxon>
        <taxon>Flavobacteriaceae</taxon>
        <taxon>Flavobacterium</taxon>
    </lineage>
</organism>
<dbReference type="Proteomes" id="UP000030152">
    <property type="component" value="Unassembled WGS sequence"/>
</dbReference>
<feature type="domain" description="Secretion system C-terminal sorting" evidence="4">
    <location>
        <begin position="241"/>
        <end position="311"/>
    </location>
</feature>